<evidence type="ECO:0000313" key="1">
    <source>
        <dbReference type="EMBL" id="EKJ76162.1"/>
    </source>
</evidence>
<accession>K3VM85</accession>
<dbReference type="KEGG" id="fpu:FPSE_03637"/>
<protein>
    <submittedName>
        <fullName evidence="1">Uncharacterized protein</fullName>
    </submittedName>
</protein>
<organism evidence="1 2">
    <name type="scientific">Fusarium pseudograminearum (strain CS3096)</name>
    <name type="common">Wheat and barley crown-rot fungus</name>
    <dbReference type="NCBI Taxonomy" id="1028729"/>
    <lineage>
        <taxon>Eukaryota</taxon>
        <taxon>Fungi</taxon>
        <taxon>Dikarya</taxon>
        <taxon>Ascomycota</taxon>
        <taxon>Pezizomycotina</taxon>
        <taxon>Sordariomycetes</taxon>
        <taxon>Hypocreomycetidae</taxon>
        <taxon>Hypocreales</taxon>
        <taxon>Nectriaceae</taxon>
        <taxon>Fusarium</taxon>
    </lineage>
</organism>
<name>K3VM85_FUSPC</name>
<sequence>MVLVCPHNLCGLGGSTQGMFAHRAVAIGQPARGRTVRQLPSEILSG</sequence>
<evidence type="ECO:0000313" key="2">
    <source>
        <dbReference type="Proteomes" id="UP000007978"/>
    </source>
</evidence>
<dbReference type="GeneID" id="20362256"/>
<dbReference type="HOGENOM" id="CLU_3191422_0_0_1"/>
<reference evidence="1 2" key="1">
    <citation type="journal article" date="2012" name="PLoS Pathog.">
        <title>Comparative pathogenomics reveals horizontally acquired novel virulence genes in fungi infecting cereal hosts.</title>
        <authorList>
            <person name="Gardiner D.M."/>
            <person name="McDonald M.C."/>
            <person name="Covarelli L."/>
            <person name="Solomon P.S."/>
            <person name="Rusu A.G."/>
            <person name="Marshall M."/>
            <person name="Kazan K."/>
            <person name="Chakraborty S."/>
            <person name="McDonald B.A."/>
            <person name="Manners J.M."/>
        </authorList>
    </citation>
    <scope>NUCLEOTIDE SEQUENCE [LARGE SCALE GENOMIC DNA]</scope>
    <source>
        <strain evidence="1 2">CS3096</strain>
    </source>
</reference>
<gene>
    <name evidence="1" type="ORF">FPSE_03637</name>
</gene>
<comment type="caution">
    <text evidence="1">The sequence shown here is derived from an EMBL/GenBank/DDBJ whole genome shotgun (WGS) entry which is preliminary data.</text>
</comment>
<dbReference type="AlphaFoldDB" id="K3VM85"/>
<proteinExistence type="predicted"/>
<dbReference type="Proteomes" id="UP000007978">
    <property type="component" value="Chromosome 1"/>
</dbReference>
<dbReference type="EMBL" id="AFNW01000077">
    <property type="protein sequence ID" value="EKJ76162.1"/>
    <property type="molecule type" value="Genomic_DNA"/>
</dbReference>
<keyword evidence="2" id="KW-1185">Reference proteome</keyword>
<dbReference type="RefSeq" id="XP_009255031.1">
    <property type="nucleotide sequence ID" value="XM_009256756.1"/>
</dbReference>